<sequence length="285" mass="32720">MNRRTFLKLFGFAAPVAVFFGNLPKLLWAGKWEHSNKNFWKGSKFLQSSVDLSGYEKGLIKARIDGKWNEFKIREASKDFIKWNTEKRVEFLESIKTGKMPGLAGPHSGAVATYGLGRLDSEFTVNNAVKGIGLAPKDENLDKAIKKLKETYDKPMPAKMDVLKSFYEDPQFFDWRKQTSLELYTTPEFETHTFLNVMENPTATIVFLDIPSFELRTICRVIHPDDNSALSSEKKLLEFVNLAHSYMHGEFSRVFPLLLFYLIEEFDNTPGSKRGIRTVPKRESE</sequence>
<accession>A0A9C9EM15</accession>
<organism evidence="1 2">
    <name type="scientific">candidate division WOR-3 bacterium</name>
    <dbReference type="NCBI Taxonomy" id="2052148"/>
    <lineage>
        <taxon>Bacteria</taxon>
        <taxon>Bacteria division WOR-3</taxon>
    </lineage>
</organism>
<comment type="caution">
    <text evidence="1">The sequence shown here is derived from an EMBL/GenBank/DDBJ whole genome shotgun (WGS) entry which is preliminary data.</text>
</comment>
<evidence type="ECO:0000313" key="1">
    <source>
        <dbReference type="EMBL" id="HEC78509.1"/>
    </source>
</evidence>
<gene>
    <name evidence="1" type="ORF">ENI34_05120</name>
</gene>
<dbReference type="EMBL" id="DRIG01000056">
    <property type="protein sequence ID" value="HEC78509.1"/>
    <property type="molecule type" value="Genomic_DNA"/>
</dbReference>
<proteinExistence type="predicted"/>
<reference evidence="1" key="1">
    <citation type="journal article" date="2020" name="mSystems">
        <title>Genome- and Community-Level Interaction Insights into Carbon Utilization and Element Cycling Functions of Hydrothermarchaeota in Hydrothermal Sediment.</title>
        <authorList>
            <person name="Zhou Z."/>
            <person name="Liu Y."/>
            <person name="Xu W."/>
            <person name="Pan J."/>
            <person name="Luo Z.H."/>
            <person name="Li M."/>
        </authorList>
    </citation>
    <scope>NUCLEOTIDE SEQUENCE</scope>
    <source>
        <strain evidence="1">HyVt-388</strain>
    </source>
</reference>
<evidence type="ECO:0000313" key="2">
    <source>
        <dbReference type="Proteomes" id="UP000885826"/>
    </source>
</evidence>
<name>A0A9C9EM15_UNCW3</name>
<protein>
    <submittedName>
        <fullName evidence="1">Uncharacterized protein</fullName>
    </submittedName>
</protein>
<dbReference type="AlphaFoldDB" id="A0A9C9EM15"/>
<dbReference type="Proteomes" id="UP000885826">
    <property type="component" value="Unassembled WGS sequence"/>
</dbReference>